<organism evidence="2 3">
    <name type="scientific">Agromyces rhizosphaerae</name>
    <dbReference type="NCBI Taxonomy" id="88374"/>
    <lineage>
        <taxon>Bacteria</taxon>
        <taxon>Bacillati</taxon>
        <taxon>Actinomycetota</taxon>
        <taxon>Actinomycetes</taxon>
        <taxon>Micrococcales</taxon>
        <taxon>Microbacteriaceae</taxon>
        <taxon>Agromyces</taxon>
    </lineage>
</organism>
<evidence type="ECO:0000313" key="3">
    <source>
        <dbReference type="Proteomes" id="UP001144396"/>
    </source>
</evidence>
<comment type="caution">
    <text evidence="2">The sequence shown here is derived from an EMBL/GenBank/DDBJ whole genome shotgun (WGS) entry which is preliminary data.</text>
</comment>
<dbReference type="Proteomes" id="UP001144396">
    <property type="component" value="Unassembled WGS sequence"/>
</dbReference>
<dbReference type="RefSeq" id="WP_281886460.1">
    <property type="nucleotide sequence ID" value="NZ_BSDP01000001.1"/>
</dbReference>
<keyword evidence="3" id="KW-1185">Reference proteome</keyword>
<name>A0A9W6CXX6_9MICO</name>
<evidence type="ECO:0000256" key="1">
    <source>
        <dbReference type="SAM" id="Coils"/>
    </source>
</evidence>
<protein>
    <submittedName>
        <fullName evidence="2">Uncharacterized protein</fullName>
    </submittedName>
</protein>
<evidence type="ECO:0000313" key="2">
    <source>
        <dbReference type="EMBL" id="GLI28789.1"/>
    </source>
</evidence>
<dbReference type="EMBL" id="BSDP01000001">
    <property type="protein sequence ID" value="GLI28789.1"/>
    <property type="molecule type" value="Genomic_DNA"/>
</dbReference>
<reference evidence="2" key="1">
    <citation type="submission" date="2022-12" db="EMBL/GenBank/DDBJ databases">
        <title>Reference genome sequencing for broad-spectrum identification of bacterial and archaeal isolates by mass spectrometry.</title>
        <authorList>
            <person name="Sekiguchi Y."/>
            <person name="Tourlousse D.M."/>
        </authorList>
    </citation>
    <scope>NUCLEOTIDE SEQUENCE</scope>
    <source>
        <strain evidence="2">14</strain>
    </source>
</reference>
<keyword evidence="1" id="KW-0175">Coiled coil</keyword>
<sequence length="98" mass="10346">MKNILWFTVGVAAGFVAAHQVNKTQQGQQFFATVDARAKEFGKAVADGYHAREAELRAMVDDVMSTAKDAAAEAAEEVADAAEDVVEAAEDAAEDAKS</sequence>
<accession>A0A9W6CXX6</accession>
<dbReference type="AlphaFoldDB" id="A0A9W6CXX6"/>
<gene>
    <name evidence="2" type="ORF">ARHIZOSPH14_30310</name>
</gene>
<proteinExistence type="predicted"/>
<feature type="coiled-coil region" evidence="1">
    <location>
        <begin position="64"/>
        <end position="92"/>
    </location>
</feature>